<dbReference type="Proteomes" id="UP001153365">
    <property type="component" value="Unassembled WGS sequence"/>
</dbReference>
<proteinExistence type="predicted"/>
<evidence type="ECO:0000313" key="2">
    <source>
        <dbReference type="Proteomes" id="UP001153365"/>
    </source>
</evidence>
<dbReference type="EMBL" id="CALTRL010000275">
    <property type="protein sequence ID" value="CAH7667361.1"/>
    <property type="molecule type" value="Genomic_DNA"/>
</dbReference>
<evidence type="ECO:0000313" key="1">
    <source>
        <dbReference type="EMBL" id="CAH7667361.1"/>
    </source>
</evidence>
<gene>
    <name evidence="1" type="ORF">PPACK8108_LOCUS1746</name>
</gene>
<accession>A0AAV0AGG8</accession>
<sequence length="150" mass="17447">MIFVDYNAQQSLHKEVCLESTKFVSRRVLRALDDKNGDFESQSKEIKAKSQDWTIWLIPVALSRKYERDLEMRQVSLKTGDWVLMGDEELERQYPAQLDWAALKLESYIACICSDSVETELECRPCLKVKQDCNSAETQEISYPEENSKL</sequence>
<reference evidence="1" key="1">
    <citation type="submission" date="2022-06" db="EMBL/GenBank/DDBJ databases">
        <authorList>
            <consortium name="SYNGENTA / RWTH Aachen University"/>
        </authorList>
    </citation>
    <scope>NUCLEOTIDE SEQUENCE</scope>
</reference>
<organism evidence="1 2">
    <name type="scientific">Phakopsora pachyrhizi</name>
    <name type="common">Asian soybean rust disease fungus</name>
    <dbReference type="NCBI Taxonomy" id="170000"/>
    <lineage>
        <taxon>Eukaryota</taxon>
        <taxon>Fungi</taxon>
        <taxon>Dikarya</taxon>
        <taxon>Basidiomycota</taxon>
        <taxon>Pucciniomycotina</taxon>
        <taxon>Pucciniomycetes</taxon>
        <taxon>Pucciniales</taxon>
        <taxon>Phakopsoraceae</taxon>
        <taxon>Phakopsora</taxon>
    </lineage>
</organism>
<dbReference type="AlphaFoldDB" id="A0AAV0AGG8"/>
<name>A0AAV0AGG8_PHAPC</name>
<protein>
    <submittedName>
        <fullName evidence="1">Uncharacterized protein</fullName>
    </submittedName>
</protein>
<comment type="caution">
    <text evidence="1">The sequence shown here is derived from an EMBL/GenBank/DDBJ whole genome shotgun (WGS) entry which is preliminary data.</text>
</comment>
<keyword evidence="2" id="KW-1185">Reference proteome</keyword>